<accession>A0A921HWA4</accession>
<feature type="chain" id="PRO_5036746939" evidence="1">
    <location>
        <begin position="20"/>
        <end position="367"/>
    </location>
</feature>
<dbReference type="InterPro" id="IPR045921">
    <property type="entry name" value="DUF6340"/>
</dbReference>
<dbReference type="Proteomes" id="UP000717835">
    <property type="component" value="Unassembled WGS sequence"/>
</dbReference>
<keyword evidence="1" id="KW-0732">Signal</keyword>
<organism evidence="2 3">
    <name type="scientific">Mediterranea massiliensis</name>
    <dbReference type="NCBI Taxonomy" id="1841865"/>
    <lineage>
        <taxon>Bacteria</taxon>
        <taxon>Pseudomonadati</taxon>
        <taxon>Bacteroidota</taxon>
        <taxon>Bacteroidia</taxon>
        <taxon>Bacteroidales</taxon>
        <taxon>Bacteroidaceae</taxon>
        <taxon>Mediterranea</taxon>
    </lineage>
</organism>
<name>A0A921HWA4_9BACT</name>
<evidence type="ECO:0000313" key="2">
    <source>
        <dbReference type="EMBL" id="HJF92070.1"/>
    </source>
</evidence>
<dbReference type="OrthoDB" id="1115705at2"/>
<protein>
    <submittedName>
        <fullName evidence="2">DUF6340 family protein</fullName>
    </submittedName>
</protein>
<reference evidence="2" key="1">
    <citation type="journal article" date="2021" name="PeerJ">
        <title>Extensive microbial diversity within the chicken gut microbiome revealed by metagenomics and culture.</title>
        <authorList>
            <person name="Gilroy R."/>
            <person name="Ravi A."/>
            <person name="Getino M."/>
            <person name="Pursley I."/>
            <person name="Horton D.L."/>
            <person name="Alikhan N.F."/>
            <person name="Baker D."/>
            <person name="Gharbi K."/>
            <person name="Hall N."/>
            <person name="Watson M."/>
            <person name="Adriaenssens E.M."/>
            <person name="Foster-Nyarko E."/>
            <person name="Jarju S."/>
            <person name="Secka A."/>
            <person name="Antonio M."/>
            <person name="Oren A."/>
            <person name="Chaudhuri R.R."/>
            <person name="La Ragione R."/>
            <person name="Hildebrand F."/>
            <person name="Pallen M.J."/>
        </authorList>
    </citation>
    <scope>NUCLEOTIDE SEQUENCE</scope>
    <source>
        <strain evidence="2">CHK55-1828</strain>
    </source>
</reference>
<gene>
    <name evidence="2" type="ORF">K8W02_06760</name>
</gene>
<dbReference type="Pfam" id="PF19867">
    <property type="entry name" value="DUF6340"/>
    <property type="match status" value="1"/>
</dbReference>
<reference evidence="2" key="2">
    <citation type="submission" date="2021-09" db="EMBL/GenBank/DDBJ databases">
        <authorList>
            <person name="Gilroy R."/>
        </authorList>
    </citation>
    <scope>NUCLEOTIDE SEQUENCE</scope>
    <source>
        <strain evidence="2">CHK55-1828</strain>
    </source>
</reference>
<dbReference type="RefSeq" id="WP_022020840.1">
    <property type="nucleotide sequence ID" value="NZ_CAUDDV010000006.1"/>
</dbReference>
<comment type="caution">
    <text evidence="2">The sequence shown here is derived from an EMBL/GenBank/DDBJ whole genome shotgun (WGS) entry which is preliminary data.</text>
</comment>
<evidence type="ECO:0000256" key="1">
    <source>
        <dbReference type="SAM" id="SignalP"/>
    </source>
</evidence>
<feature type="signal peptide" evidence="1">
    <location>
        <begin position="1"/>
        <end position="19"/>
    </location>
</feature>
<dbReference type="AlphaFoldDB" id="A0A921HWA4"/>
<evidence type="ECO:0000313" key="3">
    <source>
        <dbReference type="Proteomes" id="UP000717835"/>
    </source>
</evidence>
<sequence>MKKRLLYCLAMTGILCLTACQSIEQLSIDYMLPAEVSFPADLKRVGIVNNMPATPDNKLITSDTRKGKAETEIARRTDYYNGDARLTTESLAKAVADANYFDLVVICDSALRSQDITPRESTLSQTEVRQLTDELGVDFLLSLENIQLSSLRRVSYLPDWQVYYGTVDAKVYPTVKVYLPTRSTPMVTVTPTDSIFWEATGSSETQIFTKLIPEKDMIEQASEFAGSVPVKYLIPYWTTATRYLFTGGTVNMRDAAVFVKEKNWPAAIELWKVEYEHKKGKSKMYAAYNIALGYEMQDSISQAYDWALKAQKIAEQVDGIGEKSSQGLYASDIPNYLMTSAYVNELKTRREGLTRLKVQMNRNNDDF</sequence>
<proteinExistence type="predicted"/>
<dbReference type="EMBL" id="DYVX01000054">
    <property type="protein sequence ID" value="HJF92070.1"/>
    <property type="molecule type" value="Genomic_DNA"/>
</dbReference>